<feature type="region of interest" description="Disordered" evidence="5">
    <location>
        <begin position="61"/>
        <end position="86"/>
    </location>
</feature>
<evidence type="ECO:0000313" key="8">
    <source>
        <dbReference type="EMBL" id="KAB2931528.1"/>
    </source>
</evidence>
<dbReference type="Gene3D" id="3.30.1150.10">
    <property type="match status" value="1"/>
</dbReference>
<reference evidence="8 9" key="1">
    <citation type="submission" date="2019-10" db="EMBL/GenBank/DDBJ databases">
        <title>Extracellular Electron Transfer in a Candidatus Methanoperedens spp. Enrichment Culture.</title>
        <authorList>
            <person name="Berger S."/>
            <person name="Rangel Shaw D."/>
            <person name="Berben T."/>
            <person name="In 'T Zandt M."/>
            <person name="Frank J."/>
            <person name="Reimann J."/>
            <person name="Jetten M.S.M."/>
            <person name="Welte C.U."/>
        </authorList>
    </citation>
    <scope>NUCLEOTIDE SEQUENCE [LARGE SCALE GENOMIC DNA]</scope>
    <source>
        <strain evidence="8">SB12</strain>
    </source>
</reference>
<dbReference type="EMBL" id="WBUI01000013">
    <property type="protein sequence ID" value="KAB2931528.1"/>
    <property type="molecule type" value="Genomic_DNA"/>
</dbReference>
<keyword evidence="3 6" id="KW-1133">Transmembrane helix</keyword>
<evidence type="ECO:0000256" key="3">
    <source>
        <dbReference type="ARBA" id="ARBA00022989"/>
    </source>
</evidence>
<dbReference type="Pfam" id="PF03544">
    <property type="entry name" value="TonB_C"/>
    <property type="match status" value="1"/>
</dbReference>
<name>A0A833H089_9LEPT</name>
<comment type="caution">
    <text evidence="8">The sequence shown here is derived from an EMBL/GenBank/DDBJ whole genome shotgun (WGS) entry which is preliminary data.</text>
</comment>
<dbReference type="GO" id="GO:0055085">
    <property type="term" value="P:transmembrane transport"/>
    <property type="evidence" value="ECO:0007669"/>
    <property type="project" value="InterPro"/>
</dbReference>
<sequence>MSHRADVRKDDLIEKGRTFLPALIVASTPIFALGLVAATPDSRAKEVRYENISVHFATNDSKKTTDSLQTTEKKGTAPEAGSSSEGARHVYLSDVIRRIEAAKRYPRREQAAGIEDRVTVKLRIQADGSVKECSLTDTSSYDGFNSEALASIRRAGPFPPFPPEFKESETVLYVTLDFRMH</sequence>
<evidence type="ECO:0000259" key="7">
    <source>
        <dbReference type="PROSITE" id="PS52015"/>
    </source>
</evidence>
<dbReference type="InterPro" id="IPR037682">
    <property type="entry name" value="TonB_C"/>
</dbReference>
<dbReference type="PROSITE" id="PS52015">
    <property type="entry name" value="TONB_CTD"/>
    <property type="match status" value="1"/>
</dbReference>
<evidence type="ECO:0000313" key="9">
    <source>
        <dbReference type="Proteomes" id="UP000460298"/>
    </source>
</evidence>
<dbReference type="Proteomes" id="UP000460298">
    <property type="component" value="Unassembled WGS sequence"/>
</dbReference>
<dbReference type="SUPFAM" id="SSF74653">
    <property type="entry name" value="TolA/TonB C-terminal domain"/>
    <property type="match status" value="1"/>
</dbReference>
<organism evidence="8 9">
    <name type="scientific">Leptonema illini</name>
    <dbReference type="NCBI Taxonomy" id="183"/>
    <lineage>
        <taxon>Bacteria</taxon>
        <taxon>Pseudomonadati</taxon>
        <taxon>Spirochaetota</taxon>
        <taxon>Spirochaetia</taxon>
        <taxon>Leptospirales</taxon>
        <taxon>Leptospiraceae</taxon>
        <taxon>Leptonema</taxon>
    </lineage>
</organism>
<evidence type="ECO:0000256" key="5">
    <source>
        <dbReference type="SAM" id="MobiDB-lite"/>
    </source>
</evidence>
<proteinExistence type="predicted"/>
<dbReference type="NCBIfam" id="TIGR01352">
    <property type="entry name" value="tonB_Cterm"/>
    <property type="match status" value="1"/>
</dbReference>
<evidence type="ECO:0000256" key="1">
    <source>
        <dbReference type="ARBA" id="ARBA00004167"/>
    </source>
</evidence>
<feature type="transmembrane region" description="Helical" evidence="6">
    <location>
        <begin position="20"/>
        <end position="38"/>
    </location>
</feature>
<evidence type="ECO:0000256" key="6">
    <source>
        <dbReference type="SAM" id="Phobius"/>
    </source>
</evidence>
<evidence type="ECO:0000256" key="4">
    <source>
        <dbReference type="ARBA" id="ARBA00023136"/>
    </source>
</evidence>
<evidence type="ECO:0000256" key="2">
    <source>
        <dbReference type="ARBA" id="ARBA00022692"/>
    </source>
</evidence>
<feature type="domain" description="TonB C-terminal" evidence="7">
    <location>
        <begin position="90"/>
        <end position="181"/>
    </location>
</feature>
<dbReference type="InterPro" id="IPR006260">
    <property type="entry name" value="TonB/TolA_C"/>
</dbReference>
<protein>
    <submittedName>
        <fullName evidence="8">Energy transducer TonB</fullName>
    </submittedName>
</protein>
<accession>A0A833H089</accession>
<comment type="subcellular location">
    <subcellularLocation>
        <location evidence="1">Membrane</location>
        <topology evidence="1">Single-pass membrane protein</topology>
    </subcellularLocation>
</comment>
<keyword evidence="2 6" id="KW-0812">Transmembrane</keyword>
<keyword evidence="4 6" id="KW-0472">Membrane</keyword>
<dbReference type="AlphaFoldDB" id="A0A833H089"/>
<gene>
    <name evidence="8" type="ORF">F9K24_13095</name>
</gene>
<dbReference type="GO" id="GO:0016020">
    <property type="term" value="C:membrane"/>
    <property type="evidence" value="ECO:0007669"/>
    <property type="project" value="UniProtKB-SubCell"/>
</dbReference>
<feature type="compositionally biased region" description="Basic and acidic residues" evidence="5">
    <location>
        <begin position="61"/>
        <end position="76"/>
    </location>
</feature>